<dbReference type="SUPFAM" id="SSF52954">
    <property type="entry name" value="Class II aaRS ABD-related"/>
    <property type="match status" value="1"/>
</dbReference>
<dbReference type="PANTHER" id="PTHR11451:SF44">
    <property type="entry name" value="THREONINE--TRNA LIGASE, CHLOROPLASTIC_MITOCHONDRIAL 2"/>
    <property type="match status" value="1"/>
</dbReference>
<dbReference type="InterPro" id="IPR018163">
    <property type="entry name" value="Thr/Ala-tRNA-synth_IIc_edit"/>
</dbReference>
<comment type="subunit">
    <text evidence="13">Homodimer.</text>
</comment>
<dbReference type="Proteomes" id="UP000054396">
    <property type="component" value="Unassembled WGS sequence"/>
</dbReference>
<dbReference type="FunFam" id="3.10.20.30:FF:000005">
    <property type="entry name" value="Threonine--tRNA ligase"/>
    <property type="match status" value="1"/>
</dbReference>
<feature type="binding site" evidence="13">
    <location>
        <position position="406"/>
    </location>
    <ligand>
        <name>Zn(2+)</name>
        <dbReference type="ChEBI" id="CHEBI:29105"/>
        <note>catalytic</note>
    </ligand>
</feature>
<evidence type="ECO:0000256" key="10">
    <source>
        <dbReference type="ARBA" id="ARBA00022917"/>
    </source>
</evidence>
<dbReference type="InterPro" id="IPR036621">
    <property type="entry name" value="Anticodon-bd_dom_sf"/>
</dbReference>
<reference evidence="17 18" key="1">
    <citation type="submission" date="2015-12" db="EMBL/GenBank/DDBJ databases">
        <authorList>
            <person name="Shamseldin A."/>
            <person name="Moawad H."/>
            <person name="Abd El-Rahim W.M."/>
            <person name="Sadowsky M.J."/>
        </authorList>
    </citation>
    <scope>NUCLEOTIDE SEQUENCE [LARGE SCALE GENOMIC DNA]</scope>
    <source>
        <strain evidence="17 18">SJ5A-1</strain>
    </source>
</reference>
<dbReference type="STRING" id="1685382.AVJ23_05820"/>
<dbReference type="EC" id="6.1.1.3" evidence="13"/>
<dbReference type="Gene3D" id="3.40.50.800">
    <property type="entry name" value="Anticodon-binding domain"/>
    <property type="match status" value="1"/>
</dbReference>
<keyword evidence="18" id="KW-1185">Reference proteome</keyword>
<keyword evidence="4 13" id="KW-0436">Ligase</keyword>
<dbReference type="InterPro" id="IPR004095">
    <property type="entry name" value="TGS"/>
</dbReference>
<evidence type="ECO:0000256" key="14">
    <source>
        <dbReference type="SAM" id="MobiDB-lite"/>
    </source>
</evidence>
<evidence type="ECO:0000256" key="6">
    <source>
        <dbReference type="ARBA" id="ARBA00022741"/>
    </source>
</evidence>
<evidence type="ECO:0000256" key="2">
    <source>
        <dbReference type="ARBA" id="ARBA00022490"/>
    </source>
</evidence>
<dbReference type="FunFam" id="3.40.50.800:FF:000001">
    <property type="entry name" value="Threonine--tRNA ligase"/>
    <property type="match status" value="1"/>
</dbReference>
<evidence type="ECO:0000256" key="13">
    <source>
        <dbReference type="HAMAP-Rule" id="MF_00184"/>
    </source>
</evidence>
<organism evidence="17 18">
    <name type="scientific">Pseudoponticoccus marisrubri</name>
    <dbReference type="NCBI Taxonomy" id="1685382"/>
    <lineage>
        <taxon>Bacteria</taxon>
        <taxon>Pseudomonadati</taxon>
        <taxon>Pseudomonadota</taxon>
        <taxon>Alphaproteobacteria</taxon>
        <taxon>Rhodobacterales</taxon>
        <taxon>Roseobacteraceae</taxon>
        <taxon>Pseudoponticoccus</taxon>
    </lineage>
</organism>
<dbReference type="InterPro" id="IPR004154">
    <property type="entry name" value="Anticodon-bd"/>
</dbReference>
<dbReference type="PROSITE" id="PS51880">
    <property type="entry name" value="TGS"/>
    <property type="match status" value="1"/>
</dbReference>
<evidence type="ECO:0000256" key="1">
    <source>
        <dbReference type="ARBA" id="ARBA00008226"/>
    </source>
</evidence>
<keyword evidence="9 13" id="KW-0694">RNA-binding</keyword>
<dbReference type="SMART" id="SM00863">
    <property type="entry name" value="tRNA_SAD"/>
    <property type="match status" value="1"/>
</dbReference>
<dbReference type="Pfam" id="PF03129">
    <property type="entry name" value="HGTP_anticodon"/>
    <property type="match status" value="1"/>
</dbReference>
<comment type="subcellular location">
    <subcellularLocation>
        <location evidence="13">Cytoplasm</location>
    </subcellularLocation>
</comment>
<feature type="region of interest" description="Disordered" evidence="14">
    <location>
        <begin position="649"/>
        <end position="672"/>
    </location>
</feature>
<dbReference type="InterPro" id="IPR002320">
    <property type="entry name" value="Thr-tRNA-ligase_IIa"/>
</dbReference>
<dbReference type="InterPro" id="IPR002314">
    <property type="entry name" value="aa-tRNA-synt_IIb"/>
</dbReference>
<gene>
    <name evidence="13" type="primary">thrS</name>
    <name evidence="17" type="ORF">AVJ23_05820</name>
</gene>
<protein>
    <recommendedName>
        <fullName evidence="13">Threonine--tRNA ligase</fullName>
        <ecNumber evidence="13">6.1.1.3</ecNumber>
    </recommendedName>
    <alternativeName>
        <fullName evidence="13">Threonyl-tRNA synthetase</fullName>
        <shortName evidence="13">ThrRS</shortName>
    </alternativeName>
</protein>
<evidence type="ECO:0000259" key="16">
    <source>
        <dbReference type="PROSITE" id="PS51880"/>
    </source>
</evidence>
<dbReference type="AlphaFoldDB" id="A0A0W7WNJ9"/>
<dbReference type="InterPro" id="IPR033728">
    <property type="entry name" value="ThrRS_core"/>
</dbReference>
<name>A0A0W7WNJ9_9RHOB</name>
<comment type="caution">
    <text evidence="13">Lacks conserved residue(s) required for the propagation of feature annotation.</text>
</comment>
<dbReference type="InterPro" id="IPR012947">
    <property type="entry name" value="tRNA_SAD"/>
</dbReference>
<accession>A0A0W7WNJ9</accession>
<sequence>MAQVSLTFPDGSQRDFDKGVTPAEVAASISKSLSKKAISANVDGAHWDLQWPIERDAQIAINTMADDAPALELIRHDLAHIMARAVQEIWPEVKVTIGPVIDNGWYYDFDRAEPFTPEDLGAIEKKMKEIINRRDPVTTELWERERAIKYYAANNEPYKVELVEAIPGDEPIRMYWHGHWQDLCRGPHLQHTGQVPGDAFKLMSVAGAYWRGDSSRQMLQRIYGVAFRNRDDLKKHLHMLEEAAKRDHRKLGREMDLFHMQEEAPGQVFWHPDGWTIYTQLQDYMRRKQRAGGYREINTPQVVDRKLWEASGHWDKYQHHMFIVEVDESRDGESDDAAVKDKAQTRINALKPMNCPCHVQVFNQGLKSYRDLPLRLAEFGSCARFEPSGALHGIMRVRGFTQDDAHIFCTEDQIQEECARFIDFLAGVYRELGFPEFEIRFATRPEKRVGSEESWDHVEGALENAIKAVGRDYVLEPGDGAFYGPKLDFYLTDAIGRVWQCGTFQVDPNLPERLGASYIGSDGDKHRPYMLHRACLGSFERFIGILIEEHAGKLPFWLAPRQVVVASITSEADDYVAEVVAALTRAGVRAEADTRNEKINFKVREHSVGKVPVILAVGHREVEERTVTLRRLGEKQTRTVALDEIVPDLARDATPPDLRPAPAAAVTETEPA</sequence>
<dbReference type="Gene3D" id="3.10.20.30">
    <property type="match status" value="1"/>
</dbReference>
<dbReference type="PROSITE" id="PS50862">
    <property type="entry name" value="AA_TRNA_LIGASE_II"/>
    <property type="match status" value="1"/>
</dbReference>
<evidence type="ECO:0000256" key="7">
    <source>
        <dbReference type="ARBA" id="ARBA00022833"/>
    </source>
</evidence>
<dbReference type="InterPro" id="IPR012676">
    <property type="entry name" value="TGS-like"/>
</dbReference>
<comment type="catalytic activity">
    <reaction evidence="12 13">
        <text>tRNA(Thr) + L-threonine + ATP = L-threonyl-tRNA(Thr) + AMP + diphosphate + H(+)</text>
        <dbReference type="Rhea" id="RHEA:24624"/>
        <dbReference type="Rhea" id="RHEA-COMP:9670"/>
        <dbReference type="Rhea" id="RHEA-COMP:9704"/>
        <dbReference type="ChEBI" id="CHEBI:15378"/>
        <dbReference type="ChEBI" id="CHEBI:30616"/>
        <dbReference type="ChEBI" id="CHEBI:33019"/>
        <dbReference type="ChEBI" id="CHEBI:57926"/>
        <dbReference type="ChEBI" id="CHEBI:78442"/>
        <dbReference type="ChEBI" id="CHEBI:78534"/>
        <dbReference type="ChEBI" id="CHEBI:456215"/>
        <dbReference type="EC" id="6.1.1.3"/>
    </reaction>
</comment>
<comment type="similarity">
    <text evidence="1 13">Belongs to the class-II aminoacyl-tRNA synthetase family.</text>
</comment>
<dbReference type="CDD" id="cd01667">
    <property type="entry name" value="TGS_ThrRS"/>
    <property type="match status" value="1"/>
</dbReference>
<dbReference type="RefSeq" id="WP_058861206.1">
    <property type="nucleotide sequence ID" value="NZ_LPXO01000002.1"/>
</dbReference>
<feature type="domain" description="TGS" evidence="16">
    <location>
        <begin position="1"/>
        <end position="63"/>
    </location>
</feature>
<evidence type="ECO:0000313" key="17">
    <source>
        <dbReference type="EMBL" id="KUF12087.1"/>
    </source>
</evidence>
<dbReference type="InterPro" id="IPR045864">
    <property type="entry name" value="aa-tRNA-synth_II/BPL/LPL"/>
</dbReference>
<dbReference type="SUPFAM" id="SSF55681">
    <property type="entry name" value="Class II aaRS and biotin synthetases"/>
    <property type="match status" value="1"/>
</dbReference>
<dbReference type="InterPro" id="IPR012675">
    <property type="entry name" value="Beta-grasp_dom_sf"/>
</dbReference>
<keyword evidence="3 13" id="KW-0820">tRNA-binding</keyword>
<evidence type="ECO:0000256" key="8">
    <source>
        <dbReference type="ARBA" id="ARBA00022840"/>
    </source>
</evidence>
<dbReference type="FunFam" id="3.30.54.20:FF:000002">
    <property type="entry name" value="Threonine--tRNA ligase"/>
    <property type="match status" value="1"/>
</dbReference>
<evidence type="ECO:0000256" key="5">
    <source>
        <dbReference type="ARBA" id="ARBA00022723"/>
    </source>
</evidence>
<keyword evidence="8 13" id="KW-0067">ATP-binding</keyword>
<dbReference type="EMBL" id="LPXO01000002">
    <property type="protein sequence ID" value="KUF12087.1"/>
    <property type="molecule type" value="Genomic_DNA"/>
</dbReference>
<dbReference type="PRINTS" id="PR01047">
    <property type="entry name" value="TRNASYNTHTHR"/>
</dbReference>
<dbReference type="GO" id="GO:0005524">
    <property type="term" value="F:ATP binding"/>
    <property type="evidence" value="ECO:0007669"/>
    <property type="project" value="UniProtKB-UniRule"/>
</dbReference>
<feature type="compositionally biased region" description="Low complexity" evidence="14">
    <location>
        <begin position="660"/>
        <end position="672"/>
    </location>
</feature>
<dbReference type="GO" id="GO:0004829">
    <property type="term" value="F:threonine-tRNA ligase activity"/>
    <property type="evidence" value="ECO:0007669"/>
    <property type="project" value="UniProtKB-UniRule"/>
</dbReference>
<dbReference type="Gene3D" id="3.30.930.10">
    <property type="entry name" value="Bira Bifunctional Protein, Domain 2"/>
    <property type="match status" value="1"/>
</dbReference>
<evidence type="ECO:0000256" key="9">
    <source>
        <dbReference type="ARBA" id="ARBA00022884"/>
    </source>
</evidence>
<dbReference type="SUPFAM" id="SSF55186">
    <property type="entry name" value="ThrRS/AlaRS common domain"/>
    <property type="match status" value="1"/>
</dbReference>
<dbReference type="InterPro" id="IPR006195">
    <property type="entry name" value="aa-tRNA-synth_II"/>
</dbReference>
<dbReference type="OrthoDB" id="9802304at2"/>
<dbReference type="GO" id="GO:0000049">
    <property type="term" value="F:tRNA binding"/>
    <property type="evidence" value="ECO:0007669"/>
    <property type="project" value="UniProtKB-KW"/>
</dbReference>
<dbReference type="FunFam" id="3.30.980.10:FF:000001">
    <property type="entry name" value="Threonine--tRNA ligase"/>
    <property type="match status" value="1"/>
</dbReference>
<keyword evidence="7 13" id="KW-0862">Zinc</keyword>
<keyword evidence="10 13" id="KW-0648">Protein biosynthesis</keyword>
<evidence type="ECO:0000256" key="12">
    <source>
        <dbReference type="ARBA" id="ARBA00049515"/>
    </source>
</evidence>
<evidence type="ECO:0000259" key="15">
    <source>
        <dbReference type="PROSITE" id="PS50862"/>
    </source>
</evidence>
<dbReference type="InterPro" id="IPR047246">
    <property type="entry name" value="ThrRS_anticodon"/>
</dbReference>
<dbReference type="Pfam" id="PF02824">
    <property type="entry name" value="TGS"/>
    <property type="match status" value="1"/>
</dbReference>
<comment type="cofactor">
    <cofactor evidence="13">
        <name>Zn(2+)</name>
        <dbReference type="ChEBI" id="CHEBI:29105"/>
    </cofactor>
    <text evidence="13">Binds 1 zinc ion per subunit.</text>
</comment>
<comment type="caution">
    <text evidence="17">The sequence shown here is derived from an EMBL/GenBank/DDBJ whole genome shotgun (WGS) entry which is preliminary data.</text>
</comment>
<evidence type="ECO:0000256" key="11">
    <source>
        <dbReference type="ARBA" id="ARBA00023146"/>
    </source>
</evidence>
<feature type="binding site" evidence="13">
    <location>
        <position position="355"/>
    </location>
    <ligand>
        <name>Zn(2+)</name>
        <dbReference type="ChEBI" id="CHEBI:29105"/>
        <note>catalytic</note>
    </ligand>
</feature>
<dbReference type="GO" id="GO:0006435">
    <property type="term" value="P:threonyl-tRNA aminoacylation"/>
    <property type="evidence" value="ECO:0007669"/>
    <property type="project" value="UniProtKB-UniRule"/>
</dbReference>
<dbReference type="Pfam" id="PF00587">
    <property type="entry name" value="tRNA-synt_2b"/>
    <property type="match status" value="1"/>
</dbReference>
<keyword evidence="5 13" id="KW-0479">Metal-binding</keyword>
<evidence type="ECO:0000256" key="3">
    <source>
        <dbReference type="ARBA" id="ARBA00022555"/>
    </source>
</evidence>
<dbReference type="GO" id="GO:0046872">
    <property type="term" value="F:metal ion binding"/>
    <property type="evidence" value="ECO:0007669"/>
    <property type="project" value="UniProtKB-KW"/>
</dbReference>
<dbReference type="Gene3D" id="3.30.980.10">
    <property type="entry name" value="Threonyl-trna Synthetase, Chain A, domain 2"/>
    <property type="match status" value="1"/>
</dbReference>
<keyword evidence="11 13" id="KW-0030">Aminoacyl-tRNA synthetase</keyword>
<dbReference type="Pfam" id="PF07973">
    <property type="entry name" value="tRNA_SAD"/>
    <property type="match status" value="1"/>
</dbReference>
<dbReference type="SUPFAM" id="SSF81271">
    <property type="entry name" value="TGS-like"/>
    <property type="match status" value="1"/>
</dbReference>
<evidence type="ECO:0000256" key="4">
    <source>
        <dbReference type="ARBA" id="ARBA00022598"/>
    </source>
</evidence>
<dbReference type="NCBIfam" id="TIGR00418">
    <property type="entry name" value="thrS"/>
    <property type="match status" value="1"/>
</dbReference>
<dbReference type="HAMAP" id="MF_00184">
    <property type="entry name" value="Thr_tRNA_synth"/>
    <property type="match status" value="1"/>
</dbReference>
<feature type="domain" description="Aminoacyl-transfer RNA synthetases class-II family profile" evidence="15">
    <location>
        <begin position="247"/>
        <end position="555"/>
    </location>
</feature>
<dbReference type="CDD" id="cd00860">
    <property type="entry name" value="ThrRS_anticodon"/>
    <property type="match status" value="1"/>
</dbReference>
<keyword evidence="2 13" id="KW-0963">Cytoplasm</keyword>
<dbReference type="GO" id="GO:0005737">
    <property type="term" value="C:cytoplasm"/>
    <property type="evidence" value="ECO:0007669"/>
    <property type="project" value="UniProtKB-SubCell"/>
</dbReference>
<proteinExistence type="inferred from homology"/>
<dbReference type="CDD" id="cd00771">
    <property type="entry name" value="ThrRS_core"/>
    <property type="match status" value="1"/>
</dbReference>
<evidence type="ECO:0000313" key="18">
    <source>
        <dbReference type="Proteomes" id="UP000054396"/>
    </source>
</evidence>
<dbReference type="FunFam" id="3.30.930.10:FF:000002">
    <property type="entry name" value="Threonine--tRNA ligase"/>
    <property type="match status" value="1"/>
</dbReference>
<feature type="binding site" evidence="13">
    <location>
        <position position="532"/>
    </location>
    <ligand>
        <name>Zn(2+)</name>
        <dbReference type="ChEBI" id="CHEBI:29105"/>
        <note>catalytic</note>
    </ligand>
</feature>
<dbReference type="PANTHER" id="PTHR11451">
    <property type="entry name" value="THREONINE-TRNA LIGASE"/>
    <property type="match status" value="1"/>
</dbReference>
<keyword evidence="6 13" id="KW-0547">Nucleotide-binding</keyword>
<dbReference type="Gene3D" id="3.30.54.20">
    <property type="match status" value="1"/>
</dbReference>